<accession>A0ABW3EA06</accession>
<organism evidence="1 2">
    <name type="scientific">Streptosporangium algeriense</name>
    <dbReference type="NCBI Taxonomy" id="1682748"/>
    <lineage>
        <taxon>Bacteria</taxon>
        <taxon>Bacillati</taxon>
        <taxon>Actinomycetota</taxon>
        <taxon>Actinomycetes</taxon>
        <taxon>Streptosporangiales</taxon>
        <taxon>Streptosporangiaceae</taxon>
        <taxon>Streptosporangium</taxon>
    </lineage>
</organism>
<protein>
    <submittedName>
        <fullName evidence="1">Nucleotidyltransferase</fullName>
    </submittedName>
</protein>
<dbReference type="Proteomes" id="UP001597024">
    <property type="component" value="Unassembled WGS sequence"/>
</dbReference>
<keyword evidence="2" id="KW-1185">Reference proteome</keyword>
<evidence type="ECO:0000313" key="2">
    <source>
        <dbReference type="Proteomes" id="UP001597024"/>
    </source>
</evidence>
<reference evidence="2" key="1">
    <citation type="journal article" date="2019" name="Int. J. Syst. Evol. Microbiol.">
        <title>The Global Catalogue of Microorganisms (GCM) 10K type strain sequencing project: providing services to taxonomists for standard genome sequencing and annotation.</title>
        <authorList>
            <consortium name="The Broad Institute Genomics Platform"/>
            <consortium name="The Broad Institute Genome Sequencing Center for Infectious Disease"/>
            <person name="Wu L."/>
            <person name="Ma J."/>
        </authorList>
    </citation>
    <scope>NUCLEOTIDE SEQUENCE [LARGE SCALE GENOMIC DNA]</scope>
    <source>
        <strain evidence="2">CCUG 62974</strain>
    </source>
</reference>
<name>A0ABW3EA06_9ACTN</name>
<sequence>QPGRSDLDLVAVLSRPCSAEEESRLIRMHERLGAAVPLAARLHCGYVVTTELDDPGRPHLAWAHQELTRRPITPVTRRELHEFGLVLYGPPPASLLPPVTDEELAGFVARDLREFWRPLLDRPDLWLRDIWVDAAMLTLARATVTLRDGRLVTKRRALAVLREMGAPARVVDDIERRRYALPGGPVRDDGWP</sequence>
<dbReference type="EMBL" id="JBHTHX010003379">
    <property type="protein sequence ID" value="MFD0891665.1"/>
    <property type="molecule type" value="Genomic_DNA"/>
</dbReference>
<gene>
    <name evidence="1" type="ORF">ACFQ08_44550</name>
</gene>
<feature type="non-terminal residue" evidence="1">
    <location>
        <position position="192"/>
    </location>
</feature>
<proteinExistence type="predicted"/>
<comment type="caution">
    <text evidence="1">The sequence shown here is derived from an EMBL/GenBank/DDBJ whole genome shotgun (WGS) entry which is preliminary data.</text>
</comment>
<feature type="non-terminal residue" evidence="1">
    <location>
        <position position="1"/>
    </location>
</feature>
<evidence type="ECO:0000313" key="1">
    <source>
        <dbReference type="EMBL" id="MFD0891665.1"/>
    </source>
</evidence>